<protein>
    <submittedName>
        <fullName evidence="1">Dehydrogenase</fullName>
    </submittedName>
</protein>
<comment type="caution">
    <text evidence="1">The sequence shown here is derived from an EMBL/GenBank/DDBJ whole genome shotgun (WGS) entry which is preliminary data.</text>
</comment>
<accession>A0ABS4XHB0</accession>
<gene>
    <name evidence="1" type="ORF">JOF47_003373</name>
</gene>
<evidence type="ECO:0000313" key="1">
    <source>
        <dbReference type="EMBL" id="MBP2387862.1"/>
    </source>
</evidence>
<evidence type="ECO:0000313" key="2">
    <source>
        <dbReference type="Proteomes" id="UP001296993"/>
    </source>
</evidence>
<name>A0ABS4XHB0_9MICC</name>
<dbReference type="Gene3D" id="3.40.50.720">
    <property type="entry name" value="NAD(P)-binding Rossmann-like Domain"/>
    <property type="match status" value="1"/>
</dbReference>
<dbReference type="SUPFAM" id="SSF51735">
    <property type="entry name" value="NAD(P)-binding Rossmann-fold domains"/>
    <property type="match status" value="1"/>
</dbReference>
<organism evidence="1 2">
    <name type="scientific">Paeniglutamicibacter kerguelensis</name>
    <dbReference type="NCBI Taxonomy" id="254788"/>
    <lineage>
        <taxon>Bacteria</taxon>
        <taxon>Bacillati</taxon>
        <taxon>Actinomycetota</taxon>
        <taxon>Actinomycetes</taxon>
        <taxon>Micrococcales</taxon>
        <taxon>Micrococcaceae</taxon>
        <taxon>Paeniglutamicibacter</taxon>
    </lineage>
</organism>
<proteinExistence type="predicted"/>
<dbReference type="InterPro" id="IPR036291">
    <property type="entry name" value="NAD(P)-bd_dom_sf"/>
</dbReference>
<dbReference type="EMBL" id="JAGIOF010000001">
    <property type="protein sequence ID" value="MBP2387862.1"/>
    <property type="molecule type" value="Genomic_DNA"/>
</dbReference>
<keyword evidence="2" id="KW-1185">Reference proteome</keyword>
<dbReference type="Gene3D" id="3.30.360.10">
    <property type="entry name" value="Dihydrodipicolinate Reductase, domain 2"/>
    <property type="match status" value="1"/>
</dbReference>
<sequence>MSAGSAPIRFGLIGVDSPHAPSFTSLFGDGIDGAVPGGTVTHAWKGEAAADFPLSFERIDGFEQQVIDLGVSMCASPEEVAQVCDALLIVASDTRTHRAYFDRVVGFGKPIYVDTRFATTLDDARSMLAAAQASGALVLAGSPKRFTPEFASAVAAGPAERISLTGPLPTQPGHPGLAWYGVHLVDLAVTALGADTDLAGAVIESSRDEAGGRTRVTIRCVDGRVIDLGGEDQWSAFTAGVLERADSNAEFSIEAGPPMLVGLLEGLVASCLGGTPNVPPADILGIVAIVQAANQSLDTGRPVSLGSLT</sequence>
<dbReference type="RefSeq" id="WP_210000444.1">
    <property type="nucleotide sequence ID" value="NZ_BAAAJY010000001.1"/>
</dbReference>
<reference evidence="1 2" key="1">
    <citation type="submission" date="2021-03" db="EMBL/GenBank/DDBJ databases">
        <title>Sequencing the genomes of 1000 actinobacteria strains.</title>
        <authorList>
            <person name="Klenk H.-P."/>
        </authorList>
    </citation>
    <scope>NUCLEOTIDE SEQUENCE [LARGE SCALE GENOMIC DNA]</scope>
    <source>
        <strain evidence="1 2">DSM 15797</strain>
    </source>
</reference>
<dbReference type="Proteomes" id="UP001296993">
    <property type="component" value="Unassembled WGS sequence"/>
</dbReference>